<dbReference type="GO" id="GO:0003700">
    <property type="term" value="F:DNA-binding transcription factor activity"/>
    <property type="evidence" value="ECO:0007669"/>
    <property type="project" value="InterPro"/>
</dbReference>
<dbReference type="SMART" id="SM00895">
    <property type="entry name" value="FCD"/>
    <property type="match status" value="1"/>
</dbReference>
<dbReference type="PROSITE" id="PS50949">
    <property type="entry name" value="HTH_GNTR"/>
    <property type="match status" value="1"/>
</dbReference>
<dbReference type="PANTHER" id="PTHR43537">
    <property type="entry name" value="TRANSCRIPTIONAL REGULATOR, GNTR FAMILY"/>
    <property type="match status" value="1"/>
</dbReference>
<dbReference type="SUPFAM" id="SSF48008">
    <property type="entry name" value="GntR ligand-binding domain-like"/>
    <property type="match status" value="1"/>
</dbReference>
<comment type="caution">
    <text evidence="5">The sequence shown here is derived from an EMBL/GenBank/DDBJ whole genome shotgun (WGS) entry which is preliminary data.</text>
</comment>
<gene>
    <name evidence="5" type="ORF">GCM10011499_31240</name>
</gene>
<dbReference type="Pfam" id="PF00392">
    <property type="entry name" value="GntR"/>
    <property type="match status" value="1"/>
</dbReference>
<feature type="domain" description="HTH gntR-type" evidence="4">
    <location>
        <begin position="20"/>
        <end position="87"/>
    </location>
</feature>
<name>A0A916RLY3_9HYPH</name>
<dbReference type="InterPro" id="IPR008920">
    <property type="entry name" value="TF_FadR/GntR_C"/>
</dbReference>
<dbReference type="PANTHER" id="PTHR43537:SF45">
    <property type="entry name" value="GNTR FAMILY REGULATORY PROTEIN"/>
    <property type="match status" value="1"/>
</dbReference>
<evidence type="ECO:0000256" key="3">
    <source>
        <dbReference type="ARBA" id="ARBA00023163"/>
    </source>
</evidence>
<evidence type="ECO:0000259" key="4">
    <source>
        <dbReference type="PROSITE" id="PS50949"/>
    </source>
</evidence>
<dbReference type="OrthoDB" id="9788098at2"/>
<dbReference type="InterPro" id="IPR011711">
    <property type="entry name" value="GntR_C"/>
</dbReference>
<dbReference type="Proteomes" id="UP000596977">
    <property type="component" value="Unassembled WGS sequence"/>
</dbReference>
<evidence type="ECO:0000313" key="5">
    <source>
        <dbReference type="EMBL" id="GGA58864.1"/>
    </source>
</evidence>
<keyword evidence="6" id="KW-1185">Reference proteome</keyword>
<dbReference type="Gene3D" id="1.20.120.530">
    <property type="entry name" value="GntR ligand-binding domain-like"/>
    <property type="match status" value="1"/>
</dbReference>
<dbReference type="InterPro" id="IPR036390">
    <property type="entry name" value="WH_DNA-bd_sf"/>
</dbReference>
<keyword evidence="2" id="KW-0238">DNA-binding</keyword>
<dbReference type="GO" id="GO:0003677">
    <property type="term" value="F:DNA binding"/>
    <property type="evidence" value="ECO:0007669"/>
    <property type="project" value="UniProtKB-KW"/>
</dbReference>
<keyword evidence="3" id="KW-0804">Transcription</keyword>
<reference evidence="5 6" key="1">
    <citation type="journal article" date="2014" name="Int. J. Syst. Evol. Microbiol.">
        <title>Complete genome sequence of Corynebacterium casei LMG S-19264T (=DSM 44701T), isolated from a smear-ripened cheese.</title>
        <authorList>
            <consortium name="US DOE Joint Genome Institute (JGI-PGF)"/>
            <person name="Walter F."/>
            <person name="Albersmeier A."/>
            <person name="Kalinowski J."/>
            <person name="Ruckert C."/>
        </authorList>
    </citation>
    <scope>NUCLEOTIDE SEQUENCE [LARGE SCALE GENOMIC DNA]</scope>
    <source>
        <strain evidence="5 6">CGMCC 1.15896</strain>
    </source>
</reference>
<dbReference type="SUPFAM" id="SSF46785">
    <property type="entry name" value="Winged helix' DNA-binding domain"/>
    <property type="match status" value="1"/>
</dbReference>
<dbReference type="AlphaFoldDB" id="A0A916RLY3"/>
<accession>A0A916RLY3</accession>
<dbReference type="PRINTS" id="PR00035">
    <property type="entry name" value="HTHGNTR"/>
</dbReference>
<dbReference type="InterPro" id="IPR036388">
    <property type="entry name" value="WH-like_DNA-bd_sf"/>
</dbReference>
<dbReference type="SMART" id="SM00345">
    <property type="entry name" value="HTH_GNTR"/>
    <property type="match status" value="1"/>
</dbReference>
<proteinExistence type="predicted"/>
<evidence type="ECO:0000256" key="2">
    <source>
        <dbReference type="ARBA" id="ARBA00023125"/>
    </source>
</evidence>
<dbReference type="Pfam" id="PF07729">
    <property type="entry name" value="FCD"/>
    <property type="match status" value="1"/>
</dbReference>
<organism evidence="5 6">
    <name type="scientific">Pelagibacterium lentulum</name>
    <dbReference type="NCBI Taxonomy" id="2029865"/>
    <lineage>
        <taxon>Bacteria</taxon>
        <taxon>Pseudomonadati</taxon>
        <taxon>Pseudomonadota</taxon>
        <taxon>Alphaproteobacteria</taxon>
        <taxon>Hyphomicrobiales</taxon>
        <taxon>Devosiaceae</taxon>
        <taxon>Pelagibacterium</taxon>
    </lineage>
</organism>
<evidence type="ECO:0000256" key="1">
    <source>
        <dbReference type="ARBA" id="ARBA00023015"/>
    </source>
</evidence>
<dbReference type="InterPro" id="IPR000524">
    <property type="entry name" value="Tscrpt_reg_HTH_GntR"/>
</dbReference>
<sequence>MTEQNSPYAFLERPEHMPRGSLASHVTAQLRAAIVSVRLKPGTMLDKSEICTRLGVSRSPVAEAMARLQGEGLIDILPQRGSVVSRVSLAAVTEYVFIRKALECETVRKLAEDRPAGLMDTLLANIEAQRDRAKTDDRIGFHAQDLQFHELLLNAAGYKRMKAMVDTARNNLDRARYLSNRIRQLDIAFHEHVAIVEAIGRGDADGAAAAMRLHLDGMVTSVLEVARQNPALFSDGELAHTTA</sequence>
<dbReference type="Gene3D" id="1.10.10.10">
    <property type="entry name" value="Winged helix-like DNA-binding domain superfamily/Winged helix DNA-binding domain"/>
    <property type="match status" value="1"/>
</dbReference>
<dbReference type="EMBL" id="BMKB01000005">
    <property type="protein sequence ID" value="GGA58864.1"/>
    <property type="molecule type" value="Genomic_DNA"/>
</dbReference>
<protein>
    <submittedName>
        <fullName evidence="5">GntR family transcriptional regulator</fullName>
    </submittedName>
</protein>
<evidence type="ECO:0000313" key="6">
    <source>
        <dbReference type="Proteomes" id="UP000596977"/>
    </source>
</evidence>
<dbReference type="CDD" id="cd07377">
    <property type="entry name" value="WHTH_GntR"/>
    <property type="match status" value="1"/>
</dbReference>
<keyword evidence="1" id="KW-0805">Transcription regulation</keyword>
<dbReference type="RefSeq" id="WP_127073816.1">
    <property type="nucleotide sequence ID" value="NZ_BMKB01000005.1"/>
</dbReference>